<dbReference type="SUPFAM" id="SSF51735">
    <property type="entry name" value="NAD(P)-binding Rossmann-fold domains"/>
    <property type="match status" value="1"/>
</dbReference>
<dbReference type="InterPro" id="IPR036291">
    <property type="entry name" value="NAD(P)-bd_dom_sf"/>
</dbReference>
<evidence type="ECO:0000313" key="4">
    <source>
        <dbReference type="EMBL" id="MBB4771913.1"/>
    </source>
</evidence>
<protein>
    <recommendedName>
        <fullName evidence="1">Acetaldehyde dehydrogenase</fullName>
        <ecNumber evidence="1">1.2.1.10</ecNumber>
    </recommendedName>
    <alternativeName>
        <fullName evidence="1">Acetaldehyde dehydrogenase [acetylating]</fullName>
    </alternativeName>
</protein>
<accession>A0A7W7I7L2</accession>
<dbReference type="CDD" id="cd23933">
    <property type="entry name" value="ALDH_C"/>
    <property type="match status" value="1"/>
</dbReference>
<comment type="catalytic activity">
    <reaction evidence="1">
        <text>acetaldehyde + NAD(+) + CoA = acetyl-CoA + NADH + H(+)</text>
        <dbReference type="Rhea" id="RHEA:23288"/>
        <dbReference type="ChEBI" id="CHEBI:15343"/>
        <dbReference type="ChEBI" id="CHEBI:15378"/>
        <dbReference type="ChEBI" id="CHEBI:57287"/>
        <dbReference type="ChEBI" id="CHEBI:57288"/>
        <dbReference type="ChEBI" id="CHEBI:57540"/>
        <dbReference type="ChEBI" id="CHEBI:57945"/>
        <dbReference type="EC" id="1.2.1.10"/>
    </reaction>
</comment>
<dbReference type="RefSeq" id="WP_184878818.1">
    <property type="nucleotide sequence ID" value="NZ_BAAAHD010000001.1"/>
</dbReference>
<reference evidence="3" key="3">
    <citation type="submission" date="2023-12" db="EMBL/GenBank/DDBJ databases">
        <authorList>
            <person name="Sun Q."/>
            <person name="Inoue M."/>
        </authorList>
    </citation>
    <scope>NUCLEOTIDE SEQUENCE</scope>
    <source>
        <strain evidence="3">JCM 10667</strain>
    </source>
</reference>
<comment type="caution">
    <text evidence="1">Lacks conserved residue(s) required for the propagation of feature annotation.</text>
</comment>
<dbReference type="EC" id="1.2.1.10" evidence="1"/>
<name>A0A7W7I7L2_9ACTN</name>
<dbReference type="GO" id="GO:0051287">
    <property type="term" value="F:NAD binding"/>
    <property type="evidence" value="ECO:0007669"/>
    <property type="project" value="UniProtKB-UniRule"/>
</dbReference>
<keyword evidence="1" id="KW-0058">Aromatic hydrocarbons catabolism</keyword>
<evidence type="ECO:0000259" key="2">
    <source>
        <dbReference type="Pfam" id="PF09290"/>
    </source>
</evidence>
<dbReference type="GO" id="GO:0008774">
    <property type="term" value="F:acetaldehyde dehydrogenase (acetylating) activity"/>
    <property type="evidence" value="ECO:0007669"/>
    <property type="project" value="UniProtKB-UniRule"/>
</dbReference>
<dbReference type="SUPFAM" id="SSF55347">
    <property type="entry name" value="Glyceraldehyde-3-phosphate dehydrogenase-like, C-terminal domain"/>
    <property type="match status" value="1"/>
</dbReference>
<gene>
    <name evidence="4" type="ORF">F4557_000331</name>
    <name evidence="3" type="ORF">GCM10009546_03120</name>
</gene>
<comment type="caution">
    <text evidence="4">The sequence shown here is derived from an EMBL/GenBank/DDBJ whole genome shotgun (WGS) entry which is preliminary data.</text>
</comment>
<dbReference type="HAMAP" id="MF_01657">
    <property type="entry name" value="Ac_ald_DH_ac"/>
    <property type="match status" value="1"/>
</dbReference>
<dbReference type="EMBL" id="JACHMV010000001">
    <property type="protein sequence ID" value="MBB4771913.1"/>
    <property type="molecule type" value="Genomic_DNA"/>
</dbReference>
<feature type="active site" description="Acyl-thioester intermediate" evidence="1">
    <location>
        <position position="140"/>
    </location>
</feature>
<sequence>MSPEVAHTTGSQAHQRPARLKAAVIGAGMLGIDLAHRISASSSLTCSLVVGGRNSVTGLRVAAEMGCATSTSGMDAVADADVDVVFDASNASAHPSHWADLASTGVLLLDLTPSSGGTMVAPTVNGHLAESGRHLSLVSCGGQAVLPVLDVVARHCGPKALQYIEVVTTAASASVGRASRLNLDEYIAITQYAVQKLTRDSLAMGGAVKVLANLSPALPAPAFRAEVAVVVSGVDLDALRADLEAATVAVRAFARGYEVVSCRVDGDMVRVTVAVAAEGGQWLPAYAGNVEIINAAAVLMAERHAAARKT</sequence>
<dbReference type="AlphaFoldDB" id="A0A7W7I7L2"/>
<feature type="binding site" evidence="1">
    <location>
        <position position="289"/>
    </location>
    <ligand>
        <name>NAD(+)</name>
        <dbReference type="ChEBI" id="CHEBI:57540"/>
    </ligand>
</feature>
<feature type="domain" description="Acetaldehyde dehydrogenase C-terminal" evidence="2">
    <location>
        <begin position="140"/>
        <end position="284"/>
    </location>
</feature>
<organism evidence="4 5">
    <name type="scientific">Actinomadura livida</name>
    <dbReference type="NCBI Taxonomy" id="79909"/>
    <lineage>
        <taxon>Bacteria</taxon>
        <taxon>Bacillati</taxon>
        <taxon>Actinomycetota</taxon>
        <taxon>Actinomycetes</taxon>
        <taxon>Streptosporangiales</taxon>
        <taxon>Thermomonosporaceae</taxon>
        <taxon>Actinomadura</taxon>
    </lineage>
</organism>
<dbReference type="Proteomes" id="UP000549343">
    <property type="component" value="Unassembled WGS sequence"/>
</dbReference>
<dbReference type="EMBL" id="BAAAHD010000001">
    <property type="protein sequence ID" value="GAA0544420.1"/>
    <property type="molecule type" value="Genomic_DNA"/>
</dbReference>
<evidence type="ECO:0000313" key="5">
    <source>
        <dbReference type="Proteomes" id="UP000549343"/>
    </source>
</evidence>
<evidence type="ECO:0000313" key="3">
    <source>
        <dbReference type="EMBL" id="GAA0544420.1"/>
    </source>
</evidence>
<dbReference type="NCBIfam" id="NF006157">
    <property type="entry name" value="PRK08300.1"/>
    <property type="match status" value="1"/>
</dbReference>
<dbReference type="Proteomes" id="UP001501427">
    <property type="component" value="Unassembled WGS sequence"/>
</dbReference>
<dbReference type="Pfam" id="PF09290">
    <property type="entry name" value="AcetDehyd-dimer"/>
    <property type="match status" value="1"/>
</dbReference>
<comment type="similarity">
    <text evidence="1">Belongs to the acetaldehyde dehydrogenase family.</text>
</comment>
<evidence type="ECO:0000313" key="6">
    <source>
        <dbReference type="Proteomes" id="UP001501427"/>
    </source>
</evidence>
<evidence type="ECO:0000256" key="1">
    <source>
        <dbReference type="HAMAP-Rule" id="MF_01657"/>
    </source>
</evidence>
<keyword evidence="1" id="KW-0520">NAD</keyword>
<keyword evidence="6" id="KW-1185">Reference proteome</keyword>
<dbReference type="InterPro" id="IPR015426">
    <property type="entry name" value="Acetylaldehyde_DH_C"/>
</dbReference>
<reference evidence="3 6" key="1">
    <citation type="journal article" date="2019" name="Int. J. Syst. Evol. Microbiol.">
        <title>The Global Catalogue of Microorganisms (GCM) 10K type strain sequencing project: providing services to taxonomists for standard genome sequencing and annotation.</title>
        <authorList>
            <consortium name="The Broad Institute Genomics Platform"/>
            <consortium name="The Broad Institute Genome Sequencing Center for Infectious Disease"/>
            <person name="Wu L."/>
            <person name="Ma J."/>
        </authorList>
    </citation>
    <scope>NUCLEOTIDE SEQUENCE [LARGE SCALE GENOMIC DNA]</scope>
    <source>
        <strain evidence="3 6">JCM 10667</strain>
    </source>
</reference>
<dbReference type="Gene3D" id="3.40.50.720">
    <property type="entry name" value="NAD(P)-binding Rossmann-like Domain"/>
    <property type="match status" value="1"/>
</dbReference>
<dbReference type="Gene3D" id="3.30.360.10">
    <property type="entry name" value="Dihydrodipicolinate Reductase, domain 2"/>
    <property type="match status" value="1"/>
</dbReference>
<dbReference type="InterPro" id="IPR003361">
    <property type="entry name" value="Acetaldehyde_dehydrogenase"/>
</dbReference>
<proteinExistence type="inferred from homology"/>
<keyword evidence="1 4" id="KW-0560">Oxidoreductase</keyword>
<reference evidence="4 5" key="2">
    <citation type="submission" date="2020-08" db="EMBL/GenBank/DDBJ databases">
        <title>Sequencing the genomes of 1000 actinobacteria strains.</title>
        <authorList>
            <person name="Klenk H.-P."/>
        </authorList>
    </citation>
    <scope>NUCLEOTIDE SEQUENCE [LARGE SCALE GENOMIC DNA]</scope>
    <source>
        <strain evidence="4 5">DSM 44772</strain>
    </source>
</reference>